<evidence type="ECO:0000256" key="5">
    <source>
        <dbReference type="SAM" id="SignalP"/>
    </source>
</evidence>
<sequence length="326" mass="32954">MVSYMDFSRAALVSGLALALATAGCGSADQATPAATPGPAPTVSVVASTDVYGAVASAVGGSHVKVTSVIHTPDADPHEYENTPADVVAVGESKVLVTNGGGYDGFADKLAEAAGRKPVVINAVALSGLAPAEATHEGAREASHEEHAEGFNEHVWYHLPTVAKVADALAGELAKVDPPNAGAYQANAAAFRGKLDGLTAKLNAIKAAHQGAKVAVTEPVAGYLIDAAGLTNVTPAEFSEAIEEGNDPPAAVLNQALEVFQGADPARALLLNAQTESAATKQVEDAAGKAGVPVVKVTETLPAGIVDYVQWMGGQIDQLAGALDRK</sequence>
<organism evidence="6 7">
    <name type="scientific">Pseudonocardia eucalypti</name>
    <dbReference type="NCBI Taxonomy" id="648755"/>
    <lineage>
        <taxon>Bacteria</taxon>
        <taxon>Bacillati</taxon>
        <taxon>Actinomycetota</taxon>
        <taxon>Actinomycetes</taxon>
        <taxon>Pseudonocardiales</taxon>
        <taxon>Pseudonocardiaceae</taxon>
        <taxon>Pseudonocardia</taxon>
    </lineage>
</organism>
<evidence type="ECO:0000313" key="6">
    <source>
        <dbReference type="EMBL" id="GAA5170139.1"/>
    </source>
</evidence>
<comment type="caution">
    <text evidence="6">The sequence shown here is derived from an EMBL/GenBank/DDBJ whole genome shotgun (WGS) entry which is preliminary data.</text>
</comment>
<evidence type="ECO:0000313" key="7">
    <source>
        <dbReference type="Proteomes" id="UP001428817"/>
    </source>
</evidence>
<dbReference type="Pfam" id="PF01297">
    <property type="entry name" value="ZnuA"/>
    <property type="match status" value="1"/>
</dbReference>
<dbReference type="PANTHER" id="PTHR42953">
    <property type="entry name" value="HIGH-AFFINITY ZINC UPTAKE SYSTEM PROTEIN ZNUA-RELATED"/>
    <property type="match status" value="1"/>
</dbReference>
<evidence type="ECO:0000256" key="1">
    <source>
        <dbReference type="ARBA" id="ARBA00004196"/>
    </source>
</evidence>
<comment type="subcellular location">
    <subcellularLocation>
        <location evidence="1">Cell envelope</location>
    </subcellularLocation>
</comment>
<gene>
    <name evidence="6" type="ORF">GCM10023321_66790</name>
</gene>
<dbReference type="Proteomes" id="UP001428817">
    <property type="component" value="Unassembled WGS sequence"/>
</dbReference>
<reference evidence="7" key="1">
    <citation type="journal article" date="2019" name="Int. J. Syst. Evol. Microbiol.">
        <title>The Global Catalogue of Microorganisms (GCM) 10K type strain sequencing project: providing services to taxonomists for standard genome sequencing and annotation.</title>
        <authorList>
            <consortium name="The Broad Institute Genomics Platform"/>
            <consortium name="The Broad Institute Genome Sequencing Center for Infectious Disease"/>
            <person name="Wu L."/>
            <person name="Ma J."/>
        </authorList>
    </citation>
    <scope>NUCLEOTIDE SEQUENCE [LARGE SCALE GENOMIC DNA]</scope>
    <source>
        <strain evidence="7">JCM 18303</strain>
    </source>
</reference>
<protein>
    <submittedName>
        <fullName evidence="6">Zinc ABC transporter substrate-binding protein</fullName>
    </submittedName>
</protein>
<dbReference type="InterPro" id="IPR050492">
    <property type="entry name" value="Bact_metal-bind_prot9"/>
</dbReference>
<keyword evidence="3" id="KW-0479">Metal-binding</keyword>
<dbReference type="SUPFAM" id="SSF53807">
    <property type="entry name" value="Helical backbone' metal receptor"/>
    <property type="match status" value="1"/>
</dbReference>
<feature type="chain" id="PRO_5046145812" evidence="5">
    <location>
        <begin position="20"/>
        <end position="326"/>
    </location>
</feature>
<accession>A0ABP9R0V6</accession>
<dbReference type="InterPro" id="IPR006127">
    <property type="entry name" value="ZnuA-like"/>
</dbReference>
<keyword evidence="2" id="KW-0813">Transport</keyword>
<evidence type="ECO:0000256" key="3">
    <source>
        <dbReference type="ARBA" id="ARBA00022723"/>
    </source>
</evidence>
<dbReference type="PANTHER" id="PTHR42953:SF1">
    <property type="entry name" value="METAL-BINDING PROTEIN HI_0362-RELATED"/>
    <property type="match status" value="1"/>
</dbReference>
<name>A0ABP9R0V6_9PSEU</name>
<dbReference type="Gene3D" id="3.40.50.1980">
    <property type="entry name" value="Nitrogenase molybdenum iron protein domain"/>
    <property type="match status" value="1"/>
</dbReference>
<dbReference type="EMBL" id="BAABJP010000043">
    <property type="protein sequence ID" value="GAA5170139.1"/>
    <property type="molecule type" value="Genomic_DNA"/>
</dbReference>
<keyword evidence="4 5" id="KW-0732">Signal</keyword>
<feature type="signal peptide" evidence="5">
    <location>
        <begin position="1"/>
        <end position="19"/>
    </location>
</feature>
<keyword evidence="7" id="KW-1185">Reference proteome</keyword>
<proteinExistence type="predicted"/>
<evidence type="ECO:0000256" key="4">
    <source>
        <dbReference type="ARBA" id="ARBA00022729"/>
    </source>
</evidence>
<evidence type="ECO:0000256" key="2">
    <source>
        <dbReference type="ARBA" id="ARBA00022448"/>
    </source>
</evidence>